<name>A0ACC2V1E7_9TREE</name>
<organism evidence="1 2">
    <name type="scientific">Naganishia cerealis</name>
    <dbReference type="NCBI Taxonomy" id="610337"/>
    <lineage>
        <taxon>Eukaryota</taxon>
        <taxon>Fungi</taxon>
        <taxon>Dikarya</taxon>
        <taxon>Basidiomycota</taxon>
        <taxon>Agaricomycotina</taxon>
        <taxon>Tremellomycetes</taxon>
        <taxon>Filobasidiales</taxon>
        <taxon>Filobasidiaceae</taxon>
        <taxon>Naganishia</taxon>
    </lineage>
</organism>
<dbReference type="EMBL" id="JASBWR010000130">
    <property type="protein sequence ID" value="KAJ9092841.1"/>
    <property type="molecule type" value="Genomic_DNA"/>
</dbReference>
<accession>A0ACC2V1E7</accession>
<dbReference type="Proteomes" id="UP001241377">
    <property type="component" value="Unassembled WGS sequence"/>
</dbReference>
<protein>
    <submittedName>
        <fullName evidence="1">Uncharacterized protein</fullName>
    </submittedName>
</protein>
<comment type="caution">
    <text evidence="1">The sequence shown here is derived from an EMBL/GenBank/DDBJ whole genome shotgun (WGS) entry which is preliminary data.</text>
</comment>
<proteinExistence type="predicted"/>
<sequence>MPARNWVPSLLWLRSFKYVGYGVLNDVRTRLPYYKSDFTDAWNYRVVPSTTYIFFTNLLPAIAFAQDMFDKTENSYGVNEVLMSLAFAGVAFGLFSGQPLCIVGVTGPISIFSYTVYELIGPRGTPYFPFMCWIYLWSMIFHFILAFTNSVSFLKIISLYSCDVFGFFICVVYIQKAIQLLNGQFHHVDLASGYASVMIALLMVACGVGSHIFGSQLHYFNPVVRKIFVDYGVPASVIFFTGFIHFGGFLEKTELARLPITKSFAPTLSGEARPHGWFIHFWPLENISVGDVFLAVPFAILLTFLFYFDHNVSSLMAQLKEYPLKKPSAFHWDFALLGLTTEDDTFYGLWRRRAKYSETLAALSYEQIGLWDKAQRSSTRLLRSKLEVECFHMERSSDEEIQQKEWLGDLVEGPVEKVTLKPGDTMIIPTGYIHAVYTPEDTIVLGGNFLHSYNIETQLRLRQIEIETKVPQKMRFPYFDRLCWYVADHWVKILQERKMYRPKGATGQEETPRDPIPDRVLQGLIALSNFLVGETAALENPSTDLKRRKLIHDRIPKEVVVNASGLARELQWRSKQLLTEETGGEEVLAESGGVAQSVPEEKGQGMSKKRKRNPQAASKRLNLHEQRPRLKNPVTSEWDKLDESINDTERIILRPRPTLTDGSTPTSTSRDFIAKEETQTITQRRKRVRENSEGDIVEDYVQVTTMTTTRTWTTNQDVKSDWERRLREDEGSGQSG</sequence>
<keyword evidence="2" id="KW-1185">Reference proteome</keyword>
<evidence type="ECO:0000313" key="2">
    <source>
        <dbReference type="Proteomes" id="UP001241377"/>
    </source>
</evidence>
<gene>
    <name evidence="1" type="ORF">QFC19_008565</name>
</gene>
<reference evidence="1" key="1">
    <citation type="submission" date="2023-04" db="EMBL/GenBank/DDBJ databases">
        <title>Draft Genome sequencing of Naganishia species isolated from polar environments using Oxford Nanopore Technology.</title>
        <authorList>
            <person name="Leo P."/>
            <person name="Venkateswaran K."/>
        </authorList>
    </citation>
    <scope>NUCLEOTIDE SEQUENCE</scope>
    <source>
        <strain evidence="1">MNA-CCFEE 5261</strain>
    </source>
</reference>
<evidence type="ECO:0000313" key="1">
    <source>
        <dbReference type="EMBL" id="KAJ9092841.1"/>
    </source>
</evidence>